<dbReference type="InterPro" id="IPR011701">
    <property type="entry name" value="MFS"/>
</dbReference>
<feature type="transmembrane region" description="Helical" evidence="1">
    <location>
        <begin position="6"/>
        <end position="23"/>
    </location>
</feature>
<proteinExistence type="predicted"/>
<keyword evidence="1" id="KW-0472">Membrane</keyword>
<feature type="transmembrane region" description="Helical" evidence="1">
    <location>
        <begin position="327"/>
        <end position="346"/>
    </location>
</feature>
<sequence length="509" mass="56038">MILLAGYTRYLILMLSVLCMTIVRSNEMLFNLTVICMTDNNTSTRANISKPIMLSPDDNSIIFASSVIGVAIFSLPVAHLLYRFGMRIIFTVLMFISGLATAVMPEAAHLGLPIICHKANWSIFRFGKLDNYTATGLALATVMPMIGYISSHWAPFSELGLFVTVLSMTGQTAQMFTMPLAAHFCMTIGWPYAFYNHALLSLFLAVASVLLYRDSPAHHPFVSKEEYSKITEGNKIREGRDIAVPYRSIVSSASVWAVWIAFFGNSFGFQFIVRCMPIYFNKVLGTSIGRTGLLAVVPPASQLAVKLILSVTADHINCFSKRLKLQIFNTLSMVGCGLWLLPLGFLKPKDDMAALVCFTVSVSCVAFEACGSMNSATLIAGDFTQFVMAVAQVRVQFLIASQHIVPTETILSQRCTRRCPEAQKDCNTKLANNLLSTVGMLLVPFLVGWLAPNNTSQEWNFVVLTIAAVHLLANVAFCALCNDKPEQWALTDMDASSSNQSRLESVHKH</sequence>
<evidence type="ECO:0000256" key="1">
    <source>
        <dbReference type="SAM" id="Phobius"/>
    </source>
</evidence>
<dbReference type="AlphaFoldDB" id="A0A915PZF3"/>
<dbReference type="Gene3D" id="1.20.1250.20">
    <property type="entry name" value="MFS general substrate transporter like domains"/>
    <property type="match status" value="2"/>
</dbReference>
<dbReference type="WBParaSite" id="sdigi.contig629.g9293.t1">
    <property type="protein sequence ID" value="sdigi.contig629.g9293.t1"/>
    <property type="gene ID" value="sdigi.contig629.g9293"/>
</dbReference>
<feature type="transmembrane region" description="Helical" evidence="1">
    <location>
        <begin position="352"/>
        <end position="370"/>
    </location>
</feature>
<dbReference type="GO" id="GO:0022857">
    <property type="term" value="F:transmembrane transporter activity"/>
    <property type="evidence" value="ECO:0007669"/>
    <property type="project" value="InterPro"/>
</dbReference>
<evidence type="ECO:0000313" key="2">
    <source>
        <dbReference type="Proteomes" id="UP000887581"/>
    </source>
</evidence>
<keyword evidence="1" id="KW-1133">Transmembrane helix</keyword>
<keyword evidence="1" id="KW-0812">Transmembrane</keyword>
<feature type="transmembrane region" description="Helical" evidence="1">
    <location>
        <begin position="194"/>
        <end position="212"/>
    </location>
</feature>
<keyword evidence="2" id="KW-1185">Reference proteome</keyword>
<feature type="transmembrane region" description="Helical" evidence="1">
    <location>
        <begin position="461"/>
        <end position="481"/>
    </location>
</feature>
<dbReference type="Pfam" id="PF07690">
    <property type="entry name" value="MFS_1"/>
    <property type="match status" value="1"/>
</dbReference>
<organism evidence="2 3">
    <name type="scientific">Setaria digitata</name>
    <dbReference type="NCBI Taxonomy" id="48799"/>
    <lineage>
        <taxon>Eukaryota</taxon>
        <taxon>Metazoa</taxon>
        <taxon>Ecdysozoa</taxon>
        <taxon>Nematoda</taxon>
        <taxon>Chromadorea</taxon>
        <taxon>Rhabditida</taxon>
        <taxon>Spirurina</taxon>
        <taxon>Spiruromorpha</taxon>
        <taxon>Filarioidea</taxon>
        <taxon>Setariidae</taxon>
        <taxon>Setaria</taxon>
    </lineage>
</organism>
<dbReference type="GO" id="GO:0016020">
    <property type="term" value="C:membrane"/>
    <property type="evidence" value="ECO:0007669"/>
    <property type="project" value="TreeGrafter"/>
</dbReference>
<feature type="transmembrane region" description="Helical" evidence="1">
    <location>
        <begin position="60"/>
        <end position="82"/>
    </location>
</feature>
<dbReference type="PANTHER" id="PTHR45757">
    <property type="entry name" value="PROTEIN CBG23364-RELATED"/>
    <property type="match status" value="1"/>
</dbReference>
<feature type="transmembrane region" description="Helical" evidence="1">
    <location>
        <begin position="430"/>
        <end position="449"/>
    </location>
</feature>
<feature type="transmembrane region" description="Helical" evidence="1">
    <location>
        <begin position="88"/>
        <end position="108"/>
    </location>
</feature>
<name>A0A915PZF3_9BILA</name>
<feature type="transmembrane region" description="Helical" evidence="1">
    <location>
        <begin position="253"/>
        <end position="273"/>
    </location>
</feature>
<dbReference type="InterPro" id="IPR036259">
    <property type="entry name" value="MFS_trans_sf"/>
</dbReference>
<dbReference type="SUPFAM" id="SSF103473">
    <property type="entry name" value="MFS general substrate transporter"/>
    <property type="match status" value="1"/>
</dbReference>
<accession>A0A915PZF3</accession>
<dbReference type="Proteomes" id="UP000887581">
    <property type="component" value="Unplaced"/>
</dbReference>
<protein>
    <submittedName>
        <fullName evidence="3">Major facilitator superfamily (MFS) profile domain-containing protein</fullName>
    </submittedName>
</protein>
<reference evidence="3" key="1">
    <citation type="submission" date="2022-11" db="UniProtKB">
        <authorList>
            <consortium name="WormBaseParasite"/>
        </authorList>
    </citation>
    <scope>IDENTIFICATION</scope>
</reference>
<evidence type="ECO:0000313" key="3">
    <source>
        <dbReference type="WBParaSite" id="sdigi.contig629.g9293.t1"/>
    </source>
</evidence>
<dbReference type="PANTHER" id="PTHR45757:SF33">
    <property type="entry name" value="MAJOR FACILITATOR SUPERFAMILY (MFS) PROFILE DOMAIN-CONTAINING PROTEIN"/>
    <property type="match status" value="1"/>
</dbReference>